<dbReference type="Pfam" id="PF00583">
    <property type="entry name" value="Acetyltransf_1"/>
    <property type="match status" value="1"/>
</dbReference>
<dbReference type="Proteomes" id="UP000632766">
    <property type="component" value="Unassembled WGS sequence"/>
</dbReference>
<dbReference type="InterPro" id="IPR016181">
    <property type="entry name" value="Acyl_CoA_acyltransferase"/>
</dbReference>
<keyword evidence="6" id="KW-1185">Reference proteome</keyword>
<reference evidence="5 6" key="1">
    <citation type="journal article" date="2021" name="Int. J. Syst. Evol. Microbiol.">
        <title>Amazonocrinis nigriterrae gen. nov., sp. nov., Atlanticothrix silvestris gen. nov., sp. nov. and Dendronalium phyllosphericum gen. nov., sp. nov., nostocacean cyanobacteria from Brazilian environments.</title>
        <authorList>
            <person name="Alvarenga D.O."/>
            <person name="Andreote A.P.D."/>
            <person name="Branco L.H.Z."/>
            <person name="Delbaje E."/>
            <person name="Cruz R.B."/>
            <person name="Varani A.M."/>
            <person name="Fiore M.F."/>
        </authorList>
    </citation>
    <scope>NUCLEOTIDE SEQUENCE [LARGE SCALE GENOMIC DNA]</scope>
    <source>
        <strain evidence="5 6">CENA67</strain>
    </source>
</reference>
<evidence type="ECO:0000259" key="4">
    <source>
        <dbReference type="PROSITE" id="PS51186"/>
    </source>
</evidence>
<feature type="domain" description="N-acetyltransferase" evidence="4">
    <location>
        <begin position="1"/>
        <end position="130"/>
    </location>
</feature>
<name>A0A8J7HZF0_9NOST</name>
<dbReference type="PANTHER" id="PTHR43420:SF12">
    <property type="entry name" value="N-ACETYLTRANSFERASE DOMAIN-CONTAINING PROTEIN"/>
    <property type="match status" value="1"/>
</dbReference>
<accession>A0A8J7HZF0</accession>
<dbReference type="Gene3D" id="3.40.630.30">
    <property type="match status" value="1"/>
</dbReference>
<dbReference type="PROSITE" id="PS51186">
    <property type="entry name" value="GNAT"/>
    <property type="match status" value="1"/>
</dbReference>
<protein>
    <submittedName>
        <fullName evidence="5">GNAT family N-acetyltransferase</fullName>
    </submittedName>
</protein>
<gene>
    <name evidence="5" type="ORF">I8748_33765</name>
</gene>
<comment type="caution">
    <text evidence="5">The sequence shown here is derived from an EMBL/GenBank/DDBJ whole genome shotgun (WGS) entry which is preliminary data.</text>
</comment>
<evidence type="ECO:0000256" key="1">
    <source>
        <dbReference type="ARBA" id="ARBA00022679"/>
    </source>
</evidence>
<feature type="region of interest" description="Disordered" evidence="3">
    <location>
        <begin position="1"/>
        <end position="36"/>
    </location>
</feature>
<evidence type="ECO:0000256" key="3">
    <source>
        <dbReference type="SAM" id="MobiDB-lite"/>
    </source>
</evidence>
<dbReference type="SUPFAM" id="SSF55729">
    <property type="entry name" value="Acyl-CoA N-acyltransferases (Nat)"/>
    <property type="match status" value="1"/>
</dbReference>
<sequence>VQGCRGAGVQRSRGAGEDKEDKGGNTTSSPPSPHSPIACLWVGNAIDQVRGDRHAHIFLLYVEPEHRRRGIGTALLRYLENWATQRGDRQIGLQVFQSNQAALNLYSQLGYESQSLWMVKSLNSNKQTGA</sequence>
<keyword evidence="2" id="KW-0012">Acyltransferase</keyword>
<dbReference type="GO" id="GO:0016747">
    <property type="term" value="F:acyltransferase activity, transferring groups other than amino-acyl groups"/>
    <property type="evidence" value="ECO:0007669"/>
    <property type="project" value="InterPro"/>
</dbReference>
<dbReference type="CDD" id="cd04301">
    <property type="entry name" value="NAT_SF"/>
    <property type="match status" value="1"/>
</dbReference>
<dbReference type="PANTHER" id="PTHR43420">
    <property type="entry name" value="ACETYLTRANSFERASE"/>
    <property type="match status" value="1"/>
</dbReference>
<evidence type="ECO:0000256" key="2">
    <source>
        <dbReference type="ARBA" id="ARBA00023315"/>
    </source>
</evidence>
<dbReference type="InterPro" id="IPR050680">
    <property type="entry name" value="YpeA/RimI_acetyltransf"/>
</dbReference>
<keyword evidence="1" id="KW-0808">Transferase</keyword>
<dbReference type="EMBL" id="JAECZC010000109">
    <property type="protein sequence ID" value="MBH8567060.1"/>
    <property type="molecule type" value="Genomic_DNA"/>
</dbReference>
<evidence type="ECO:0000313" key="6">
    <source>
        <dbReference type="Proteomes" id="UP000632766"/>
    </source>
</evidence>
<dbReference type="AlphaFoldDB" id="A0A8J7HZF0"/>
<organism evidence="5 6">
    <name type="scientific">Amazonocrinis nigriterrae CENA67</name>
    <dbReference type="NCBI Taxonomy" id="2794033"/>
    <lineage>
        <taxon>Bacteria</taxon>
        <taxon>Bacillati</taxon>
        <taxon>Cyanobacteriota</taxon>
        <taxon>Cyanophyceae</taxon>
        <taxon>Nostocales</taxon>
        <taxon>Nostocaceae</taxon>
        <taxon>Amazonocrinis</taxon>
        <taxon>Amazonocrinis nigriterrae</taxon>
    </lineage>
</organism>
<proteinExistence type="predicted"/>
<dbReference type="InterPro" id="IPR000182">
    <property type="entry name" value="GNAT_dom"/>
</dbReference>
<feature type="compositionally biased region" description="Basic and acidic residues" evidence="3">
    <location>
        <begin position="14"/>
        <end position="23"/>
    </location>
</feature>
<evidence type="ECO:0000313" key="5">
    <source>
        <dbReference type="EMBL" id="MBH8567060.1"/>
    </source>
</evidence>
<feature type="non-terminal residue" evidence="5">
    <location>
        <position position="1"/>
    </location>
</feature>